<keyword evidence="3" id="KW-0378">Hydrolase</keyword>
<dbReference type="Pfam" id="PF12535">
    <property type="entry name" value="Nudix_N"/>
    <property type="match status" value="1"/>
</dbReference>
<dbReference type="EMBL" id="CP141614">
    <property type="protein sequence ID" value="WRP14413.1"/>
    <property type="molecule type" value="Genomic_DNA"/>
</dbReference>
<proteinExistence type="inferred from homology"/>
<organism evidence="3 4">
    <name type="scientific">Geochorda subterranea</name>
    <dbReference type="NCBI Taxonomy" id="3109564"/>
    <lineage>
        <taxon>Bacteria</taxon>
        <taxon>Bacillati</taxon>
        <taxon>Bacillota</taxon>
        <taxon>Limnochordia</taxon>
        <taxon>Limnochordales</taxon>
        <taxon>Geochordaceae</taxon>
        <taxon>Geochorda</taxon>
    </lineage>
</organism>
<comment type="similarity">
    <text evidence="1">Belongs to the Nudix hydrolase family.</text>
</comment>
<dbReference type="RefSeq" id="WP_324668732.1">
    <property type="nucleotide sequence ID" value="NZ_CP141614.1"/>
</dbReference>
<sequence>MEPQWIRWAKRIQALAQAGLTYATDPYDQERYRELRRIAVDMLATQCGLGSEAQRVSLEELFAGEAGYPTPKVDVRSVVFDGDRVLLVKERSDGRWSLPGGWADVGSSPSEMAAREVAEEAGYVVRPVRLLAVWDNSRHHDRPVAYAVYKICIACQLTGGQPRASIETEAVGWFAVEELPPLSPTRITAEQIRRLYRLYRDPSLPPEFD</sequence>
<evidence type="ECO:0000259" key="2">
    <source>
        <dbReference type="PROSITE" id="PS51462"/>
    </source>
</evidence>
<dbReference type="Pfam" id="PF00293">
    <property type="entry name" value="NUDIX"/>
    <property type="match status" value="1"/>
</dbReference>
<dbReference type="CDD" id="cd04672">
    <property type="entry name" value="NUDIX_CDP-Chase_like"/>
    <property type="match status" value="1"/>
</dbReference>
<dbReference type="PANTHER" id="PTHR43736">
    <property type="entry name" value="ADP-RIBOSE PYROPHOSPHATASE"/>
    <property type="match status" value="1"/>
</dbReference>
<dbReference type="InterPro" id="IPR059176">
    <property type="entry name" value="UDP-X_N"/>
</dbReference>
<dbReference type="EC" id="3.6.-.-" evidence="3"/>
<name>A0ABZ1BPL3_9FIRM</name>
<dbReference type="PANTHER" id="PTHR43736:SF1">
    <property type="entry name" value="DIHYDRONEOPTERIN TRIPHOSPHATE DIPHOSPHATASE"/>
    <property type="match status" value="1"/>
</dbReference>
<reference evidence="4" key="1">
    <citation type="submission" date="2023-12" db="EMBL/GenBank/DDBJ databases">
        <title>Novel isolates from deep terrestrial aquifers shed light on the physiology and ecology of the class Limnochordia.</title>
        <authorList>
            <person name="Karnachuk O.V."/>
            <person name="Lukina A.P."/>
            <person name="Avakyan M.R."/>
            <person name="Kadnikov V."/>
            <person name="Begmatov S."/>
            <person name="Beletsky A.V."/>
            <person name="Mardanov A.V."/>
            <person name="Ravin N.V."/>
        </authorList>
    </citation>
    <scope>NUCLEOTIDE SEQUENCE [LARGE SCALE GENOMIC DNA]</scope>
    <source>
        <strain evidence="4">LN</strain>
    </source>
</reference>
<evidence type="ECO:0000313" key="4">
    <source>
        <dbReference type="Proteomes" id="UP001333102"/>
    </source>
</evidence>
<keyword evidence="4" id="KW-1185">Reference proteome</keyword>
<dbReference type="GO" id="GO:0016787">
    <property type="term" value="F:hydrolase activity"/>
    <property type="evidence" value="ECO:0007669"/>
    <property type="project" value="UniProtKB-KW"/>
</dbReference>
<feature type="domain" description="Nudix hydrolase" evidence="2">
    <location>
        <begin position="70"/>
        <end position="196"/>
    </location>
</feature>
<dbReference type="Gene3D" id="3.90.79.10">
    <property type="entry name" value="Nucleoside Triphosphate Pyrophosphohydrolase"/>
    <property type="match status" value="1"/>
</dbReference>
<evidence type="ECO:0000313" key="3">
    <source>
        <dbReference type="EMBL" id="WRP14413.1"/>
    </source>
</evidence>
<dbReference type="InterPro" id="IPR015797">
    <property type="entry name" value="NUDIX_hydrolase-like_dom_sf"/>
</dbReference>
<evidence type="ECO:0000256" key="1">
    <source>
        <dbReference type="ARBA" id="ARBA00005582"/>
    </source>
</evidence>
<dbReference type="InterPro" id="IPR000086">
    <property type="entry name" value="NUDIX_hydrolase_dom"/>
</dbReference>
<dbReference type="PROSITE" id="PS51462">
    <property type="entry name" value="NUDIX"/>
    <property type="match status" value="1"/>
</dbReference>
<accession>A0ABZ1BPL3</accession>
<dbReference type="SUPFAM" id="SSF55811">
    <property type="entry name" value="Nudix"/>
    <property type="match status" value="1"/>
</dbReference>
<gene>
    <name evidence="3" type="ORF">VLY81_13475</name>
</gene>
<dbReference type="Gene3D" id="6.10.250.1120">
    <property type="match status" value="1"/>
</dbReference>
<dbReference type="Proteomes" id="UP001333102">
    <property type="component" value="Chromosome"/>
</dbReference>
<protein>
    <submittedName>
        <fullName evidence="3">NUDIX hydrolase</fullName>
        <ecNumber evidence="3">3.6.-.-</ecNumber>
    </submittedName>
</protein>